<keyword evidence="3" id="KW-1185">Reference proteome</keyword>
<evidence type="ECO:0000313" key="2">
    <source>
        <dbReference type="EMBL" id="MDY7229437.1"/>
    </source>
</evidence>
<keyword evidence="1" id="KW-0472">Membrane</keyword>
<sequence>MTKPSPAPVRSSLGLRLVHAAVFLAFAAAATVAALPEWRHGLDVLGRAYHVGTPPRAVLVLGSVLAVAGASSLLFSLLRNRSAPMVASWLILGGLVASIVGTAGSPEPERPTEVAANTALIQLGQRVQVAMVSQLQERGEVPVALGPWQHALERVAPPGRFRTRGFRAVPPQVVAVATPEALPAPLLPGALLLHVSSDGASFELRLVGLSQGEPQVLRDETGAPVVLRGLFNPSLPATPARSLP</sequence>
<organism evidence="2 3">
    <name type="scientific">Hyalangium rubrum</name>
    <dbReference type="NCBI Taxonomy" id="3103134"/>
    <lineage>
        <taxon>Bacteria</taxon>
        <taxon>Pseudomonadati</taxon>
        <taxon>Myxococcota</taxon>
        <taxon>Myxococcia</taxon>
        <taxon>Myxococcales</taxon>
        <taxon>Cystobacterineae</taxon>
        <taxon>Archangiaceae</taxon>
        <taxon>Hyalangium</taxon>
    </lineage>
</organism>
<feature type="transmembrane region" description="Helical" evidence="1">
    <location>
        <begin position="57"/>
        <end position="78"/>
    </location>
</feature>
<comment type="caution">
    <text evidence="2">The sequence shown here is derived from an EMBL/GenBank/DDBJ whole genome shotgun (WGS) entry which is preliminary data.</text>
</comment>
<name>A0ABU5H9I4_9BACT</name>
<dbReference type="EMBL" id="JAXIVS010000008">
    <property type="protein sequence ID" value="MDY7229437.1"/>
    <property type="molecule type" value="Genomic_DNA"/>
</dbReference>
<gene>
    <name evidence="2" type="ORF">SYV04_23790</name>
</gene>
<evidence type="ECO:0000256" key="1">
    <source>
        <dbReference type="SAM" id="Phobius"/>
    </source>
</evidence>
<feature type="transmembrane region" description="Helical" evidence="1">
    <location>
        <begin position="85"/>
        <end position="104"/>
    </location>
</feature>
<dbReference type="RefSeq" id="WP_321548162.1">
    <property type="nucleotide sequence ID" value="NZ_JAXIVS010000008.1"/>
</dbReference>
<dbReference type="Proteomes" id="UP001291309">
    <property type="component" value="Unassembled WGS sequence"/>
</dbReference>
<proteinExistence type="predicted"/>
<reference evidence="2 3" key="1">
    <citation type="submission" date="2023-12" db="EMBL/GenBank/DDBJ databases">
        <title>the genome sequence of Hyalangium sp. s54d21.</title>
        <authorList>
            <person name="Zhang X."/>
        </authorList>
    </citation>
    <scope>NUCLEOTIDE SEQUENCE [LARGE SCALE GENOMIC DNA]</scope>
    <source>
        <strain evidence="3">s54d21</strain>
    </source>
</reference>
<accession>A0ABU5H9I4</accession>
<keyword evidence="1" id="KW-1133">Transmembrane helix</keyword>
<keyword evidence="1" id="KW-0812">Transmembrane</keyword>
<evidence type="ECO:0000313" key="3">
    <source>
        <dbReference type="Proteomes" id="UP001291309"/>
    </source>
</evidence>
<protein>
    <submittedName>
        <fullName evidence="2">Uncharacterized protein</fullName>
    </submittedName>
</protein>